<dbReference type="PANTHER" id="PTHR40590:SF1">
    <property type="entry name" value="CYTOPLASMIC PROTEIN"/>
    <property type="match status" value="1"/>
</dbReference>
<sequence length="284" mass="31581">MRKSILLTLLLALTLIPALAQQSLLYRISGKGLQQPAYLYGTIHLICAGDFVMPPALKNAVAASTALYLEIDLDDPSTISEMVKGMAAPEGYSLQQHFTPEDFARLTAWLKDSMQLDINQFARSKPMVLQMKMLQRAVPCSDPVSYEIELLKIAMAGKKPVMGLERIGDQIAVFDSIPDSVECRMIMDYVNDFPKQRATFEQMTAAYKRQDAAALHRLFAQSAEWAGYEDALVYDRNRNWVPVIEKAIRQGPVVIACGAMHLGGEQGLLALLKARGYEVTPVRE</sequence>
<dbReference type="OrthoDB" id="9798714at2"/>
<evidence type="ECO:0000313" key="1">
    <source>
        <dbReference type="EMBL" id="RPE05621.1"/>
    </source>
</evidence>
<dbReference type="PANTHER" id="PTHR40590">
    <property type="entry name" value="CYTOPLASMIC PROTEIN-RELATED"/>
    <property type="match status" value="1"/>
</dbReference>
<dbReference type="RefSeq" id="WP_123849267.1">
    <property type="nucleotide sequence ID" value="NZ_RPDH01000003.1"/>
</dbReference>
<dbReference type="Pfam" id="PF01963">
    <property type="entry name" value="TraB_PrgY_gumN"/>
    <property type="match status" value="1"/>
</dbReference>
<name>A0A3N4PL87_9BACT</name>
<dbReference type="InterPro" id="IPR002816">
    <property type="entry name" value="TraB/PrgY/GumN_fam"/>
</dbReference>
<comment type="caution">
    <text evidence="1">The sequence shown here is derived from an EMBL/GenBank/DDBJ whole genome shotgun (WGS) entry which is preliminary data.</text>
</comment>
<evidence type="ECO:0000313" key="2">
    <source>
        <dbReference type="Proteomes" id="UP000278351"/>
    </source>
</evidence>
<dbReference type="CDD" id="cd14789">
    <property type="entry name" value="Tiki"/>
    <property type="match status" value="1"/>
</dbReference>
<keyword evidence="2" id="KW-1185">Reference proteome</keyword>
<dbReference type="InterPro" id="IPR047111">
    <property type="entry name" value="YbaP-like"/>
</dbReference>
<dbReference type="Proteomes" id="UP000278351">
    <property type="component" value="Unassembled WGS sequence"/>
</dbReference>
<protein>
    <submittedName>
        <fullName evidence="1">TraB/GumN family protein</fullName>
    </submittedName>
</protein>
<accession>A0A3N4PL87</accession>
<gene>
    <name evidence="1" type="ORF">EGT74_24915</name>
</gene>
<dbReference type="EMBL" id="RPDH01000003">
    <property type="protein sequence ID" value="RPE05621.1"/>
    <property type="molecule type" value="Genomic_DNA"/>
</dbReference>
<organism evidence="1 2">
    <name type="scientific">Chitinophaga lutea</name>
    <dbReference type="NCBI Taxonomy" id="2488634"/>
    <lineage>
        <taxon>Bacteria</taxon>
        <taxon>Pseudomonadati</taxon>
        <taxon>Bacteroidota</taxon>
        <taxon>Chitinophagia</taxon>
        <taxon>Chitinophagales</taxon>
        <taxon>Chitinophagaceae</taxon>
        <taxon>Chitinophaga</taxon>
    </lineage>
</organism>
<proteinExistence type="predicted"/>
<reference evidence="1 2" key="1">
    <citation type="submission" date="2018-11" db="EMBL/GenBank/DDBJ databases">
        <title>Chitinophaga lutea sp.nov., isolate from arsenic contaminated soil.</title>
        <authorList>
            <person name="Zong Y."/>
        </authorList>
    </citation>
    <scope>NUCLEOTIDE SEQUENCE [LARGE SCALE GENOMIC DNA]</scope>
    <source>
        <strain evidence="1 2">ZY74</strain>
    </source>
</reference>
<dbReference type="AlphaFoldDB" id="A0A3N4PL87"/>